<name>A0ABD0KAB0_9CAEN</name>
<feature type="domain" description="Arrestin C-terminal-like" evidence="2">
    <location>
        <begin position="191"/>
        <end position="291"/>
    </location>
</feature>
<dbReference type="Gene3D" id="2.60.40.640">
    <property type="match status" value="2"/>
</dbReference>
<dbReference type="Proteomes" id="UP001519460">
    <property type="component" value="Unassembled WGS sequence"/>
</dbReference>
<protein>
    <recommendedName>
        <fullName evidence="2">Arrestin C-terminal-like domain-containing protein</fullName>
    </recommendedName>
</protein>
<evidence type="ECO:0000313" key="4">
    <source>
        <dbReference type="Proteomes" id="UP001519460"/>
    </source>
</evidence>
<reference evidence="3 4" key="1">
    <citation type="journal article" date="2023" name="Sci. Data">
        <title>Genome assembly of the Korean intertidal mud-creeper Batillaria attramentaria.</title>
        <authorList>
            <person name="Patra A.K."/>
            <person name="Ho P.T."/>
            <person name="Jun S."/>
            <person name="Lee S.J."/>
            <person name="Kim Y."/>
            <person name="Won Y.J."/>
        </authorList>
    </citation>
    <scope>NUCLEOTIDE SEQUENCE [LARGE SCALE GENOMIC DNA]</scope>
    <source>
        <strain evidence="3">Wonlab-2016</strain>
    </source>
</reference>
<gene>
    <name evidence="3" type="ORF">BaRGS_00024755</name>
</gene>
<accession>A0ABD0KAB0</accession>
<keyword evidence="4" id="KW-1185">Reference proteome</keyword>
<dbReference type="InterPro" id="IPR014752">
    <property type="entry name" value="Arrestin-like_C"/>
</dbReference>
<dbReference type="EMBL" id="JACVVK020000217">
    <property type="protein sequence ID" value="KAK7484020.1"/>
    <property type="molecule type" value="Genomic_DNA"/>
</dbReference>
<comment type="caution">
    <text evidence="3">The sequence shown here is derived from an EMBL/GenBank/DDBJ whole genome shotgun (WGS) entry which is preliminary data.</text>
</comment>
<feature type="region of interest" description="Disordered" evidence="1">
    <location>
        <begin position="363"/>
        <end position="490"/>
    </location>
</feature>
<feature type="compositionally biased region" description="Low complexity" evidence="1">
    <location>
        <begin position="397"/>
        <end position="448"/>
    </location>
</feature>
<dbReference type="Pfam" id="PF02752">
    <property type="entry name" value="Arrestin_C"/>
    <property type="match status" value="1"/>
</dbReference>
<dbReference type="AlphaFoldDB" id="A0ABD0KAB0"/>
<sequence length="681" mass="73838">YSDMNSTKDSVLIQAMEINVATTLAFTTEFTRKRKLPAPFQLATNTEADGIMPPLTATLSLDNVEHQYKPGDTVSGRLILHGGNQEILHDRQVSPGSVDIQLQPGGGKTLAFRIQLTSDIPPSSRDSHWTITYYVTAYATRSGIFRRKRRKLREQRITMLPFLDLNSPQWSTMARESVKQTGCMHRGSDFVFVTVRVPKYGWAIGEQLTMSAVVFNTSSSETVREISCKLTRTTQIKVRGRTLTPITTNVVETIQRGAINPGRNDQFNIPPILLRQSLLPTGLLGCKQISVTCACVRMRRYKSRYRNIWNGRYGHVAQVTAIKEIDHVQDTDAVEVKAVDDKFPTLKMQIPILVGTVAVSISARTRRRPRRHTGSDTSERSGMAATARARREDSGIVSEHTVSSVRSSHVSSTSAATSAARSQARVQNQTPGVHQHQQVVSQSLPQSVNDSFGSLVLDPANPSATNTASSRTWPTTSCQSFEPNSLTQQPPSVPIHVGTPSMTPASVPVHVSTPSMTPASVPVHVSTPSMTPASAPLHVGTPSMTPASAPLHVTTPSMTTFSAPVHVGTPSMTPPSTHGSVSETSSVPLMSSLDQSSGEYLTRSLRQDPARYLTSDDQSAENIVQERGENLTLNSEEIQSPVVHAGVDTAAAQTPPQDEDQEMEPLVGSASPPTGPKCCVS</sequence>
<proteinExistence type="predicted"/>
<feature type="compositionally biased region" description="Polar residues" evidence="1">
    <location>
        <begin position="462"/>
        <end position="490"/>
    </location>
</feature>
<feature type="non-terminal residue" evidence="3">
    <location>
        <position position="1"/>
    </location>
</feature>
<evidence type="ECO:0000259" key="2">
    <source>
        <dbReference type="Pfam" id="PF02752"/>
    </source>
</evidence>
<organism evidence="3 4">
    <name type="scientific">Batillaria attramentaria</name>
    <dbReference type="NCBI Taxonomy" id="370345"/>
    <lineage>
        <taxon>Eukaryota</taxon>
        <taxon>Metazoa</taxon>
        <taxon>Spiralia</taxon>
        <taxon>Lophotrochozoa</taxon>
        <taxon>Mollusca</taxon>
        <taxon>Gastropoda</taxon>
        <taxon>Caenogastropoda</taxon>
        <taxon>Sorbeoconcha</taxon>
        <taxon>Cerithioidea</taxon>
        <taxon>Batillariidae</taxon>
        <taxon>Batillaria</taxon>
    </lineage>
</organism>
<feature type="region of interest" description="Disordered" evidence="1">
    <location>
        <begin position="628"/>
        <end position="681"/>
    </location>
</feature>
<dbReference type="InterPro" id="IPR011022">
    <property type="entry name" value="Arrestin_C-like"/>
</dbReference>
<evidence type="ECO:0000256" key="1">
    <source>
        <dbReference type="SAM" id="MobiDB-lite"/>
    </source>
</evidence>
<evidence type="ECO:0000313" key="3">
    <source>
        <dbReference type="EMBL" id="KAK7484020.1"/>
    </source>
</evidence>